<comment type="caution">
    <text evidence="2">The sequence shown here is derived from an EMBL/GenBank/DDBJ whole genome shotgun (WGS) entry which is preliminary data.</text>
</comment>
<dbReference type="InterPro" id="IPR005135">
    <property type="entry name" value="Endo/exonuclease/phosphatase"/>
</dbReference>
<dbReference type="AlphaFoldDB" id="A0ABD1HEB7"/>
<evidence type="ECO:0000259" key="1">
    <source>
        <dbReference type="Pfam" id="PF03372"/>
    </source>
</evidence>
<evidence type="ECO:0000313" key="2">
    <source>
        <dbReference type="EMBL" id="KAL1554779.1"/>
    </source>
</evidence>
<name>A0ABD1HEB7_SALDI</name>
<reference evidence="2 3" key="1">
    <citation type="submission" date="2024-06" db="EMBL/GenBank/DDBJ databases">
        <title>A chromosome level genome sequence of Diviner's sage (Salvia divinorum).</title>
        <authorList>
            <person name="Ford S.A."/>
            <person name="Ro D.-K."/>
            <person name="Ness R.W."/>
            <person name="Phillips M.A."/>
        </authorList>
    </citation>
    <scope>NUCLEOTIDE SEQUENCE [LARGE SCALE GENOMIC DNA]</scope>
    <source>
        <strain evidence="2">SAF-2024a</strain>
        <tissue evidence="2">Leaf</tissue>
    </source>
</reference>
<dbReference type="SUPFAM" id="SSF56219">
    <property type="entry name" value="DNase I-like"/>
    <property type="match status" value="1"/>
</dbReference>
<evidence type="ECO:0000313" key="3">
    <source>
        <dbReference type="Proteomes" id="UP001567538"/>
    </source>
</evidence>
<protein>
    <recommendedName>
        <fullName evidence="1">Endonuclease/exonuclease/phosphatase domain-containing protein</fullName>
    </recommendedName>
</protein>
<dbReference type="Proteomes" id="UP001567538">
    <property type="component" value="Unassembled WGS sequence"/>
</dbReference>
<dbReference type="Gene3D" id="3.60.10.10">
    <property type="entry name" value="Endonuclease/exonuclease/phosphatase"/>
    <property type="match status" value="1"/>
</dbReference>
<proteinExistence type="predicted"/>
<gene>
    <name evidence="2" type="ORF">AAHA92_15302</name>
</gene>
<feature type="domain" description="Endonuclease/exonuclease/phosphatase" evidence="1">
    <location>
        <begin position="5"/>
        <end position="157"/>
    </location>
</feature>
<dbReference type="PANTHER" id="PTHR35218">
    <property type="entry name" value="RNASE H DOMAIN-CONTAINING PROTEIN"/>
    <property type="match status" value="1"/>
</dbReference>
<accession>A0ABD1HEB7</accession>
<dbReference type="PANTHER" id="PTHR35218:SF9">
    <property type="entry name" value="ENDONUCLEASE_EXONUCLEASE_PHOSPHATASE DOMAIN-CONTAINING PROTEIN"/>
    <property type="match status" value="1"/>
</dbReference>
<dbReference type="EMBL" id="JBEAFC010000006">
    <property type="protein sequence ID" value="KAL1554779.1"/>
    <property type="molecule type" value="Genomic_DNA"/>
</dbReference>
<keyword evidence="3" id="KW-1185">Reference proteome</keyword>
<sequence>MIVTTWNVRGMQRPRRQPVVVDFIKSNRVDVMGLIETKMKEAMVKSFMAKNFPTWRFEYNIGGKQTCRLLLLWNPQQAEVDICKVEEQAIHAKIRCTRTRNNFNFSLVYGLHSPGARLPLWESMAVFSVQGEPYLVSGDFNAVLAADERKRGKKPENREMDGPCRLQ</sequence>
<dbReference type="InterPro" id="IPR036691">
    <property type="entry name" value="Endo/exonu/phosph_ase_sf"/>
</dbReference>
<organism evidence="2 3">
    <name type="scientific">Salvia divinorum</name>
    <name type="common">Maria pastora</name>
    <name type="synonym">Diviner's sage</name>
    <dbReference type="NCBI Taxonomy" id="28513"/>
    <lineage>
        <taxon>Eukaryota</taxon>
        <taxon>Viridiplantae</taxon>
        <taxon>Streptophyta</taxon>
        <taxon>Embryophyta</taxon>
        <taxon>Tracheophyta</taxon>
        <taxon>Spermatophyta</taxon>
        <taxon>Magnoliopsida</taxon>
        <taxon>eudicotyledons</taxon>
        <taxon>Gunneridae</taxon>
        <taxon>Pentapetalae</taxon>
        <taxon>asterids</taxon>
        <taxon>lamiids</taxon>
        <taxon>Lamiales</taxon>
        <taxon>Lamiaceae</taxon>
        <taxon>Nepetoideae</taxon>
        <taxon>Mentheae</taxon>
        <taxon>Salviinae</taxon>
        <taxon>Salvia</taxon>
        <taxon>Salvia subgen. Calosphace</taxon>
    </lineage>
</organism>
<dbReference type="Pfam" id="PF03372">
    <property type="entry name" value="Exo_endo_phos"/>
    <property type="match status" value="1"/>
</dbReference>